<evidence type="ECO:0000256" key="4">
    <source>
        <dbReference type="SAM" id="MobiDB-lite"/>
    </source>
</evidence>
<dbReference type="HOGENOM" id="CLU_853886_0_0_1"/>
<dbReference type="PANTHER" id="PTHR48097">
    <property type="entry name" value="L-THREONINE ALDOLASE-RELATED"/>
    <property type="match status" value="1"/>
</dbReference>
<dbReference type="SUPFAM" id="SSF53383">
    <property type="entry name" value="PLP-dependent transferases"/>
    <property type="match status" value="1"/>
</dbReference>
<dbReference type="EMBL" id="CM000640">
    <property type="protein sequence ID" value="EED94114.1"/>
    <property type="molecule type" value="Genomic_DNA"/>
</dbReference>
<dbReference type="InterPro" id="IPR015421">
    <property type="entry name" value="PyrdxlP-dep_Trfase_major"/>
</dbReference>
<dbReference type="RefSeq" id="XP_002288678.1">
    <property type="nucleotide sequence ID" value="XM_002288642.1"/>
</dbReference>
<organism evidence="6 7">
    <name type="scientific">Thalassiosira pseudonana</name>
    <name type="common">Marine diatom</name>
    <name type="synonym">Cyclotella nana</name>
    <dbReference type="NCBI Taxonomy" id="35128"/>
    <lineage>
        <taxon>Eukaryota</taxon>
        <taxon>Sar</taxon>
        <taxon>Stramenopiles</taxon>
        <taxon>Ochrophyta</taxon>
        <taxon>Bacillariophyta</taxon>
        <taxon>Coscinodiscophyceae</taxon>
        <taxon>Thalassiosirophycidae</taxon>
        <taxon>Thalassiosirales</taxon>
        <taxon>Thalassiosiraceae</taxon>
        <taxon>Thalassiosira</taxon>
    </lineage>
</organism>
<gene>
    <name evidence="6" type="ORF">THAPSDRAFT_21620</name>
</gene>
<feature type="domain" description="Aromatic amino acid beta-eliminating lyase/threonine aldolase" evidence="5">
    <location>
        <begin position="123"/>
        <end position="323"/>
    </location>
</feature>
<feature type="compositionally biased region" description="Polar residues" evidence="4">
    <location>
        <begin position="51"/>
        <end position="73"/>
    </location>
</feature>
<evidence type="ECO:0000256" key="3">
    <source>
        <dbReference type="ARBA" id="ARBA00022898"/>
    </source>
</evidence>
<name>B8BWZ2_THAPS</name>
<keyword evidence="3" id="KW-0663">Pyridoxal phosphate</keyword>
<dbReference type="KEGG" id="tps:THAPSDRAFT_21620"/>
<dbReference type="STRING" id="35128.B8BWZ2"/>
<dbReference type="eggNOG" id="KOG1368">
    <property type="taxonomic scope" value="Eukaryota"/>
</dbReference>
<comment type="similarity">
    <text evidence="2">Belongs to the threonine aldolase family.</text>
</comment>
<dbReference type="GO" id="GO:0006520">
    <property type="term" value="P:amino acid metabolic process"/>
    <property type="evidence" value="ECO:0007669"/>
    <property type="project" value="InterPro"/>
</dbReference>
<dbReference type="InterPro" id="IPR001597">
    <property type="entry name" value="ArAA_b-elim_lyase/Thr_aldolase"/>
</dbReference>
<evidence type="ECO:0000259" key="5">
    <source>
        <dbReference type="Pfam" id="PF01212"/>
    </source>
</evidence>
<accession>B8BWZ2</accession>
<dbReference type="InterPro" id="IPR015424">
    <property type="entry name" value="PyrdxlP-dep_Trfase"/>
</dbReference>
<dbReference type="Proteomes" id="UP000001449">
    <property type="component" value="Chromosome 3"/>
</dbReference>
<dbReference type="GO" id="GO:0016829">
    <property type="term" value="F:lyase activity"/>
    <property type="evidence" value="ECO:0007669"/>
    <property type="project" value="InterPro"/>
</dbReference>
<evidence type="ECO:0000313" key="6">
    <source>
        <dbReference type="EMBL" id="EED94114.1"/>
    </source>
</evidence>
<dbReference type="Gene3D" id="3.40.640.10">
    <property type="entry name" value="Type I PLP-dependent aspartate aminotransferase-like (Major domain)"/>
    <property type="match status" value="1"/>
</dbReference>
<reference evidence="6 7" key="1">
    <citation type="journal article" date="2004" name="Science">
        <title>The genome of the diatom Thalassiosira pseudonana: ecology, evolution, and metabolism.</title>
        <authorList>
            <person name="Armbrust E.V."/>
            <person name="Berges J.A."/>
            <person name="Bowler C."/>
            <person name="Green B.R."/>
            <person name="Martinez D."/>
            <person name="Putnam N.H."/>
            <person name="Zhou S."/>
            <person name="Allen A.E."/>
            <person name="Apt K.E."/>
            <person name="Bechner M."/>
            <person name="Brzezinski M.A."/>
            <person name="Chaal B.K."/>
            <person name="Chiovitti A."/>
            <person name="Davis A.K."/>
            <person name="Demarest M.S."/>
            <person name="Detter J.C."/>
            <person name="Glavina T."/>
            <person name="Goodstein D."/>
            <person name="Hadi M.Z."/>
            <person name="Hellsten U."/>
            <person name="Hildebrand M."/>
            <person name="Jenkins B.D."/>
            <person name="Jurka J."/>
            <person name="Kapitonov V.V."/>
            <person name="Kroger N."/>
            <person name="Lau W.W."/>
            <person name="Lane T.W."/>
            <person name="Larimer F.W."/>
            <person name="Lippmeier J.C."/>
            <person name="Lucas S."/>
            <person name="Medina M."/>
            <person name="Montsant A."/>
            <person name="Obornik M."/>
            <person name="Parker M.S."/>
            <person name="Palenik B."/>
            <person name="Pazour G.J."/>
            <person name="Richardson P.M."/>
            <person name="Rynearson T.A."/>
            <person name="Saito M.A."/>
            <person name="Schwartz D.C."/>
            <person name="Thamatrakoln K."/>
            <person name="Valentin K."/>
            <person name="Vardi A."/>
            <person name="Wilkerson F.P."/>
            <person name="Rokhsar D.S."/>
        </authorList>
    </citation>
    <scope>NUCLEOTIDE SEQUENCE [LARGE SCALE GENOMIC DNA]</scope>
    <source>
        <strain evidence="6 7">CCMP1335</strain>
    </source>
</reference>
<proteinExistence type="inferred from homology"/>
<dbReference type="GeneID" id="7441729"/>
<evidence type="ECO:0000256" key="2">
    <source>
        <dbReference type="ARBA" id="ARBA00006966"/>
    </source>
</evidence>
<evidence type="ECO:0000313" key="7">
    <source>
        <dbReference type="Proteomes" id="UP000001449"/>
    </source>
</evidence>
<comment type="cofactor">
    <cofactor evidence="1">
        <name>pyridoxal 5'-phosphate</name>
        <dbReference type="ChEBI" id="CHEBI:597326"/>
    </cofactor>
</comment>
<feature type="region of interest" description="Disordered" evidence="4">
    <location>
        <begin position="50"/>
        <end position="73"/>
    </location>
</feature>
<protein>
    <recommendedName>
        <fullName evidence="5">Aromatic amino acid beta-eliminating lyase/threonine aldolase domain-containing protein</fullName>
    </recommendedName>
</protein>
<dbReference type="PaxDb" id="35128-Thaps21620"/>
<keyword evidence="7" id="KW-1185">Reference proteome</keyword>
<dbReference type="AlphaFoldDB" id="B8BWZ2"/>
<dbReference type="PANTHER" id="PTHR48097:SF9">
    <property type="entry name" value="L-THREONINE ALDOLASE"/>
    <property type="match status" value="1"/>
</dbReference>
<dbReference type="Pfam" id="PF01212">
    <property type="entry name" value="Beta_elim_lyase"/>
    <property type="match status" value="1"/>
</dbReference>
<dbReference type="InParanoid" id="B8BWZ2"/>
<reference evidence="6 7" key="2">
    <citation type="journal article" date="2008" name="Nature">
        <title>The Phaeodactylum genome reveals the evolutionary history of diatom genomes.</title>
        <authorList>
            <person name="Bowler C."/>
            <person name="Allen A.E."/>
            <person name="Badger J.H."/>
            <person name="Grimwood J."/>
            <person name="Jabbari K."/>
            <person name="Kuo A."/>
            <person name="Maheswari U."/>
            <person name="Martens C."/>
            <person name="Maumus F."/>
            <person name="Otillar R.P."/>
            <person name="Rayko E."/>
            <person name="Salamov A."/>
            <person name="Vandepoele K."/>
            <person name="Beszteri B."/>
            <person name="Gruber A."/>
            <person name="Heijde M."/>
            <person name="Katinka M."/>
            <person name="Mock T."/>
            <person name="Valentin K."/>
            <person name="Verret F."/>
            <person name="Berges J.A."/>
            <person name="Brownlee C."/>
            <person name="Cadoret J.P."/>
            <person name="Chiovitti A."/>
            <person name="Choi C.J."/>
            <person name="Coesel S."/>
            <person name="De Martino A."/>
            <person name="Detter J.C."/>
            <person name="Durkin C."/>
            <person name="Falciatore A."/>
            <person name="Fournet J."/>
            <person name="Haruta M."/>
            <person name="Huysman M.J."/>
            <person name="Jenkins B.D."/>
            <person name="Jiroutova K."/>
            <person name="Jorgensen R.E."/>
            <person name="Joubert Y."/>
            <person name="Kaplan A."/>
            <person name="Kroger N."/>
            <person name="Kroth P.G."/>
            <person name="La Roche J."/>
            <person name="Lindquist E."/>
            <person name="Lommer M."/>
            <person name="Martin-Jezequel V."/>
            <person name="Lopez P.J."/>
            <person name="Lucas S."/>
            <person name="Mangogna M."/>
            <person name="McGinnis K."/>
            <person name="Medlin L.K."/>
            <person name="Montsant A."/>
            <person name="Oudot-Le Secq M.P."/>
            <person name="Napoli C."/>
            <person name="Obornik M."/>
            <person name="Parker M.S."/>
            <person name="Petit J.L."/>
            <person name="Porcel B.M."/>
            <person name="Poulsen N."/>
            <person name="Robison M."/>
            <person name="Rychlewski L."/>
            <person name="Rynearson T.A."/>
            <person name="Schmutz J."/>
            <person name="Shapiro H."/>
            <person name="Siaut M."/>
            <person name="Stanley M."/>
            <person name="Sussman M.R."/>
            <person name="Taylor A.R."/>
            <person name="Vardi A."/>
            <person name="von Dassow P."/>
            <person name="Vyverman W."/>
            <person name="Willis A."/>
            <person name="Wyrwicz L.S."/>
            <person name="Rokhsar D.S."/>
            <person name="Weissenbach J."/>
            <person name="Armbrust E.V."/>
            <person name="Green B.R."/>
            <person name="Van de Peer Y."/>
            <person name="Grigoriev I.V."/>
        </authorList>
    </citation>
    <scope>NUCLEOTIDE SEQUENCE [LARGE SCALE GENOMIC DNA]</scope>
    <source>
        <strain evidence="6 7">CCMP1335</strain>
    </source>
</reference>
<sequence>MVTLSSTKVLQLLYASLLTFDFLAAASSTFGYGTAGVVSFVGRATIGARGQSPSNVRRSTNAARSSIQKSYATDASDDVPMKDLIDLQTHTVRPSPSDVLSHLSKACDLLGIEAYDVYGDFTSIEDQSYLRKFETEVATCFGREDAVFCLSGGMAQSIALMIHAQSDTTTTTNDNDGTLAFACHPTSHLLLHENEAFSELLGMEAVIIDPDDMDAASTQQTKYDPEVFKSEGYCGMTPMRLHHAERLISALDGSKMSGDSFSTYPSNIPVTSTTVSTLIVELPHREIGGKLVPWKEVEEMSHLCRGRKIKFHCDGARIFEASAGYG</sequence>
<evidence type="ECO:0000256" key="1">
    <source>
        <dbReference type="ARBA" id="ARBA00001933"/>
    </source>
</evidence>